<dbReference type="OrthoDB" id="3172239at2759"/>
<name>A0A8K0V1R1_9AGAR</name>
<feature type="domain" description="F-box" evidence="1">
    <location>
        <begin position="9"/>
        <end position="62"/>
    </location>
</feature>
<dbReference type="EMBL" id="JAEVFJ010000001">
    <property type="protein sequence ID" value="KAH8107877.1"/>
    <property type="molecule type" value="Genomic_DNA"/>
</dbReference>
<dbReference type="Proteomes" id="UP000813824">
    <property type="component" value="Unassembled WGS sequence"/>
</dbReference>
<accession>A0A8K0V1R1</accession>
<dbReference type="SUPFAM" id="SSF81383">
    <property type="entry name" value="F-box domain"/>
    <property type="match status" value="1"/>
</dbReference>
<dbReference type="Gene3D" id="1.20.1280.50">
    <property type="match status" value="1"/>
</dbReference>
<dbReference type="AlphaFoldDB" id="A0A8K0V1R1"/>
<reference evidence="2" key="1">
    <citation type="journal article" date="2021" name="New Phytol.">
        <title>Evolutionary innovations through gain and loss of genes in the ectomycorrhizal Boletales.</title>
        <authorList>
            <person name="Wu G."/>
            <person name="Miyauchi S."/>
            <person name="Morin E."/>
            <person name="Kuo A."/>
            <person name="Drula E."/>
            <person name="Varga T."/>
            <person name="Kohler A."/>
            <person name="Feng B."/>
            <person name="Cao Y."/>
            <person name="Lipzen A."/>
            <person name="Daum C."/>
            <person name="Hundley H."/>
            <person name="Pangilinan J."/>
            <person name="Johnson J."/>
            <person name="Barry K."/>
            <person name="LaButti K."/>
            <person name="Ng V."/>
            <person name="Ahrendt S."/>
            <person name="Min B."/>
            <person name="Choi I.G."/>
            <person name="Park H."/>
            <person name="Plett J.M."/>
            <person name="Magnuson J."/>
            <person name="Spatafora J.W."/>
            <person name="Nagy L.G."/>
            <person name="Henrissat B."/>
            <person name="Grigoriev I.V."/>
            <person name="Yang Z.L."/>
            <person name="Xu J."/>
            <person name="Martin F.M."/>
        </authorList>
    </citation>
    <scope>NUCLEOTIDE SEQUENCE</scope>
    <source>
        <strain evidence="2">KKN 215</strain>
    </source>
</reference>
<evidence type="ECO:0000259" key="1">
    <source>
        <dbReference type="Pfam" id="PF12937"/>
    </source>
</evidence>
<dbReference type="InterPro" id="IPR036047">
    <property type="entry name" value="F-box-like_dom_sf"/>
</dbReference>
<sequence>MSAVNIGWLPEELLLQIFSDVAAIYSADSLFWSPYKWISVTHVCRLWRRFALGCPTLWTDITILRVECVAAMLARSRSALLSISIAEGFEHTKERRSRVLKLIRANKHRIRELDLQELPRLKTFSDSEWGLQLERVHLFAYDFTWQDRFFHPGLKYLSISADEFRETSSAIADLHEMLEALRRMPNLETFIMDRPANFNTFPGFVQDAPVTLSKMQEITMVGTGERTAYILGKLSIPATTRINLRVGLGSPEEVGMLSNRLAFRLSGETSMLASEVQVFRTVQITIHSTTDFTVRGYRRYQPRELIHIGNNTDVDLSLSVTWFSDGEPRGHGRQSRSTQSICTFLPISGARHIYIVGAGGDAVWTVCDLLYSCGRSFWPSITTLVLQSLDFLALPWVTQELIAALTLRRSHDMTVEKLVLSQCKGISNEDVTAISAVVGSIEVEYAPEVSSTVSLGDLSSDTAPQEPTQTVADSIPQVKDAPVPQERVSISFLPKETLLQIFEDFMMVHLQDCSKSPYGWISVTHICRAWRWYAVHYAPLWTQIVAVSPDCLKEVLKRSRPMPISFTLDNHLKRELRPACLKLILSASQMRRIQHLKLHSLDRLKLLSEADWGFRLERLVFDSYDFSWRDRFFHRNIRHLNITGPLHRELSTTSTSLQEMFDALRRMPLLEELLLESPLTSKNFPGRDIGPVVDLLKLRTFKLSGSGERCAYIMDQLSFPPTVTILLICDISTNDEMKQLGEAVTWKLSGEMTKDKTDADARVLQALAIWVEPPPKQNTIQFRGWREYQPPEVVLRPRLGDPDLFIALDWVGDISPSSGFIWQATAFNITRSLPVSHLRDVYLVHASSFSISEVVPFLLYNIFGGAENESFPRLDTLMLYNVDFANQPMGAYDIVTALSLRMKRKMPVRRVVVTKCPGMRQADIQGLSTVVETVEWDREG</sequence>
<keyword evidence="3" id="KW-1185">Reference proteome</keyword>
<evidence type="ECO:0000313" key="3">
    <source>
        <dbReference type="Proteomes" id="UP000813824"/>
    </source>
</evidence>
<comment type="caution">
    <text evidence="2">The sequence shown here is derived from an EMBL/GenBank/DDBJ whole genome shotgun (WGS) entry which is preliminary data.</text>
</comment>
<dbReference type="InterPro" id="IPR001810">
    <property type="entry name" value="F-box_dom"/>
</dbReference>
<organism evidence="2 3">
    <name type="scientific">Cristinia sonorae</name>
    <dbReference type="NCBI Taxonomy" id="1940300"/>
    <lineage>
        <taxon>Eukaryota</taxon>
        <taxon>Fungi</taxon>
        <taxon>Dikarya</taxon>
        <taxon>Basidiomycota</taxon>
        <taxon>Agaricomycotina</taxon>
        <taxon>Agaricomycetes</taxon>
        <taxon>Agaricomycetidae</taxon>
        <taxon>Agaricales</taxon>
        <taxon>Pleurotineae</taxon>
        <taxon>Stephanosporaceae</taxon>
        <taxon>Cristinia</taxon>
    </lineage>
</organism>
<gene>
    <name evidence="2" type="ORF">BXZ70DRAFT_19153</name>
</gene>
<proteinExistence type="predicted"/>
<dbReference type="PANTHER" id="PTHR38926:SF72">
    <property type="entry name" value="IM:7136021-RELATED"/>
    <property type="match status" value="1"/>
</dbReference>
<evidence type="ECO:0000313" key="2">
    <source>
        <dbReference type="EMBL" id="KAH8107877.1"/>
    </source>
</evidence>
<dbReference type="Pfam" id="PF12937">
    <property type="entry name" value="F-box-like"/>
    <property type="match status" value="1"/>
</dbReference>
<protein>
    <recommendedName>
        <fullName evidence="1">F-box domain-containing protein</fullName>
    </recommendedName>
</protein>
<dbReference type="PANTHER" id="PTHR38926">
    <property type="entry name" value="F-BOX DOMAIN CONTAINING PROTEIN, EXPRESSED"/>
    <property type="match status" value="1"/>
</dbReference>